<evidence type="ECO:0000313" key="1">
    <source>
        <dbReference type="EMBL" id="SGY91135.1"/>
    </source>
</evidence>
<dbReference type="OrthoDB" id="6398535at2"/>
<evidence type="ECO:0000313" key="2">
    <source>
        <dbReference type="Proteomes" id="UP000183794"/>
    </source>
</evidence>
<dbReference type="KEGG" id="mvs:MVIS_1639"/>
<reference evidence="1 2" key="1">
    <citation type="submission" date="2016-11" db="EMBL/GenBank/DDBJ databases">
        <authorList>
            <person name="Jaros S."/>
            <person name="Januszkiewicz K."/>
            <person name="Wedrychowicz H."/>
        </authorList>
    </citation>
    <scope>NUCLEOTIDE SEQUENCE [LARGE SCALE GENOMIC DNA]</scope>
    <source>
        <strain evidence="1">NVI 5450</strain>
    </source>
</reference>
<accession>A0A090IHX4</accession>
<protein>
    <submittedName>
        <fullName evidence="1">Nucleoid-associated protein NdpA</fullName>
    </submittedName>
</protein>
<gene>
    <name evidence="1" type="ORF">NVI5450_1200</name>
</gene>
<dbReference type="EMBL" id="FPLD01000040">
    <property type="protein sequence ID" value="SGY91135.1"/>
    <property type="molecule type" value="Genomic_DNA"/>
</dbReference>
<dbReference type="RefSeq" id="WP_045109934.1">
    <property type="nucleotide sequence ID" value="NZ_CAWRBC010000100.1"/>
</dbReference>
<dbReference type="PATRIC" id="fig|80854.5.peg.1745"/>
<dbReference type="HOGENOM" id="CLU_1608972_0_0_6"/>
<name>A0A090IHX4_9GAMM</name>
<sequence>MSQVSLTYNPVEDRMLLIVSNNINHPQWWLTRHMCKKLLEMLNAELTLQYELDKIQSLYKENKTTQETSFADKHQQALHDAAGRTEIQKKSTPAKPDALLTTRISLDKKPDNLVALYIYSRESHGICLDLDNNGLHIFLDMMIKVAVKGEWGLKQARSIENKLIE</sequence>
<proteinExistence type="predicted"/>
<dbReference type="AlphaFoldDB" id="A0A090IHX4"/>
<organism evidence="1 2">
    <name type="scientific">Moritella viscosa</name>
    <dbReference type="NCBI Taxonomy" id="80854"/>
    <lineage>
        <taxon>Bacteria</taxon>
        <taxon>Pseudomonadati</taxon>
        <taxon>Pseudomonadota</taxon>
        <taxon>Gammaproteobacteria</taxon>
        <taxon>Alteromonadales</taxon>
        <taxon>Moritellaceae</taxon>
        <taxon>Moritella</taxon>
    </lineage>
</organism>
<dbReference type="Proteomes" id="UP000183794">
    <property type="component" value="Unassembled WGS sequence"/>
</dbReference>